<accession>A0A1A9V7I8</accession>
<dbReference type="PANTHER" id="PTHR45913:SF5">
    <property type="entry name" value="GENERAL TRANSCRIPTION FACTOR II-I REPEAT DOMAIN-CONTAINING PROTEIN 2A-LIKE PROTEIN"/>
    <property type="match status" value="1"/>
</dbReference>
<dbReference type="AlphaFoldDB" id="A0A1A9V7I8"/>
<protein>
    <submittedName>
        <fullName evidence="1">Uncharacterized protein</fullName>
    </submittedName>
</protein>
<dbReference type="EnsemblMetazoa" id="GAUT028413-RA">
    <property type="protein sequence ID" value="GAUT028413-PA"/>
    <property type="gene ID" value="GAUT028413"/>
</dbReference>
<dbReference type="PANTHER" id="PTHR45913">
    <property type="entry name" value="EPM2A-INTERACTING PROTEIN 1"/>
    <property type="match status" value="1"/>
</dbReference>
<evidence type="ECO:0000313" key="1">
    <source>
        <dbReference type="EnsemblMetazoa" id="GAUT028413-PA"/>
    </source>
</evidence>
<sequence>MELDMLQKLRRLTAIPCWFTLAMRFNIFIKIELEGFPKIACFMALSETLPEIYLDVITSEGLNHRQSIKFVEEVERDFMDIPIHAEIRWLHIYKVLKRFRNFMDEILDVLNIKNKLEEFADLKDEQGLNNFFLLLDMPPYLRHVYKCHLVDDKIKVIFATTSNETLSDFATKGKELKTRDVSLPPPFIHLELIRFAEKAIWKFYGSLHQIFFAK</sequence>
<organism evidence="1 2">
    <name type="scientific">Glossina austeni</name>
    <name type="common">Savannah tsetse fly</name>
    <dbReference type="NCBI Taxonomy" id="7395"/>
    <lineage>
        <taxon>Eukaryota</taxon>
        <taxon>Metazoa</taxon>
        <taxon>Ecdysozoa</taxon>
        <taxon>Arthropoda</taxon>
        <taxon>Hexapoda</taxon>
        <taxon>Insecta</taxon>
        <taxon>Pterygota</taxon>
        <taxon>Neoptera</taxon>
        <taxon>Endopterygota</taxon>
        <taxon>Diptera</taxon>
        <taxon>Brachycera</taxon>
        <taxon>Muscomorpha</taxon>
        <taxon>Hippoboscoidea</taxon>
        <taxon>Glossinidae</taxon>
        <taxon>Glossina</taxon>
    </lineage>
</organism>
<evidence type="ECO:0000313" key="2">
    <source>
        <dbReference type="Proteomes" id="UP000078200"/>
    </source>
</evidence>
<dbReference type="STRING" id="7395.A0A1A9V7I8"/>
<keyword evidence="2" id="KW-1185">Reference proteome</keyword>
<proteinExistence type="predicted"/>
<dbReference type="Proteomes" id="UP000078200">
    <property type="component" value="Unassembled WGS sequence"/>
</dbReference>
<dbReference type="VEuPathDB" id="VectorBase:GAUT028413"/>
<reference evidence="1" key="1">
    <citation type="submission" date="2020-05" db="UniProtKB">
        <authorList>
            <consortium name="EnsemblMetazoa"/>
        </authorList>
    </citation>
    <scope>IDENTIFICATION</scope>
    <source>
        <strain evidence="1">TTRI</strain>
    </source>
</reference>
<name>A0A1A9V7I8_GLOAU</name>